<dbReference type="Gene3D" id="2.160.10.10">
    <property type="entry name" value="Hexapeptide repeat proteins"/>
    <property type="match status" value="1"/>
</dbReference>
<dbReference type="RefSeq" id="WP_309202427.1">
    <property type="nucleotide sequence ID" value="NZ_CP133548.1"/>
</dbReference>
<keyword evidence="1" id="KW-0808">Transferase</keyword>
<dbReference type="EMBL" id="CP133548">
    <property type="protein sequence ID" value="WMS87286.1"/>
    <property type="molecule type" value="Genomic_DNA"/>
</dbReference>
<dbReference type="KEGG" id="plei:Q9312_18945"/>
<reference evidence="1 2" key="1">
    <citation type="submission" date="2023-08" db="EMBL/GenBank/DDBJ databases">
        <title>Pleionea litopenaei sp. nov., isolated from stomach of juvenile Litopenaeus vannamei.</title>
        <authorList>
            <person name="Rho A.M."/>
            <person name="Hwang C.Y."/>
        </authorList>
    </citation>
    <scope>NUCLEOTIDE SEQUENCE [LARGE SCALE GENOMIC DNA]</scope>
    <source>
        <strain evidence="1 2">HL-JVS1</strain>
    </source>
</reference>
<dbReference type="InterPro" id="IPR001451">
    <property type="entry name" value="Hexapep"/>
</dbReference>
<dbReference type="Proteomes" id="UP001239782">
    <property type="component" value="Chromosome"/>
</dbReference>
<proteinExistence type="predicted"/>
<name>A0AA51RTE0_9GAMM</name>
<dbReference type="PANTHER" id="PTHR23416:SF78">
    <property type="entry name" value="LIPOPOLYSACCHARIDE BIOSYNTHESIS O-ACETYL TRANSFERASE WBBJ-RELATED"/>
    <property type="match status" value="1"/>
</dbReference>
<keyword evidence="2" id="KW-1185">Reference proteome</keyword>
<dbReference type="CDD" id="cd04647">
    <property type="entry name" value="LbH_MAT_like"/>
    <property type="match status" value="1"/>
</dbReference>
<evidence type="ECO:0000313" key="1">
    <source>
        <dbReference type="EMBL" id="WMS87286.1"/>
    </source>
</evidence>
<accession>A0AA51RTE0</accession>
<organism evidence="1 2">
    <name type="scientific">Pleionea litopenaei</name>
    <dbReference type="NCBI Taxonomy" id="3070815"/>
    <lineage>
        <taxon>Bacteria</taxon>
        <taxon>Pseudomonadati</taxon>
        <taxon>Pseudomonadota</taxon>
        <taxon>Gammaproteobacteria</taxon>
        <taxon>Oceanospirillales</taxon>
        <taxon>Pleioneaceae</taxon>
        <taxon>Pleionea</taxon>
    </lineage>
</organism>
<dbReference type="GO" id="GO:0016746">
    <property type="term" value="F:acyltransferase activity"/>
    <property type="evidence" value="ECO:0007669"/>
    <property type="project" value="UniProtKB-KW"/>
</dbReference>
<dbReference type="Pfam" id="PF00132">
    <property type="entry name" value="Hexapep"/>
    <property type="match status" value="1"/>
</dbReference>
<gene>
    <name evidence="1" type="ORF">Q9312_18945</name>
</gene>
<dbReference type="SUPFAM" id="SSF51161">
    <property type="entry name" value="Trimeric LpxA-like enzymes"/>
    <property type="match status" value="1"/>
</dbReference>
<dbReference type="AlphaFoldDB" id="A0AA51RTE0"/>
<protein>
    <submittedName>
        <fullName evidence="1">Acyltransferase</fullName>
        <ecNumber evidence="1">2.3.1.-</ecNumber>
    </submittedName>
</protein>
<evidence type="ECO:0000313" key="2">
    <source>
        <dbReference type="Proteomes" id="UP001239782"/>
    </source>
</evidence>
<dbReference type="InterPro" id="IPR051159">
    <property type="entry name" value="Hexapeptide_acetyltransf"/>
</dbReference>
<dbReference type="InterPro" id="IPR011004">
    <property type="entry name" value="Trimer_LpxA-like_sf"/>
</dbReference>
<sequence length="190" mass="21393">MKNVLKQLFANIWFVFVLIRLKIFSKVLGFKYVCRMITLLDERLLVNVLRSFGAKIGENVDIGYGIMFHNCKDFRNLTIGDNCHIGKECFFDLRDRVSIGNGVVISMRTTFLTHIDMTKSELSKYYQAYHAPVVIQDNVYIGAVSTVLSGVEIDANSLIGANSLVNKSCLPNSIYIGVPAKLKKAINFDE</sequence>
<dbReference type="Pfam" id="PF14602">
    <property type="entry name" value="Hexapep_2"/>
    <property type="match status" value="1"/>
</dbReference>
<dbReference type="PANTHER" id="PTHR23416">
    <property type="entry name" value="SIALIC ACID SYNTHASE-RELATED"/>
    <property type="match status" value="1"/>
</dbReference>
<dbReference type="EC" id="2.3.1.-" evidence="1"/>
<keyword evidence="1" id="KW-0012">Acyltransferase</keyword>